<proteinExistence type="predicted"/>
<reference evidence="1" key="1">
    <citation type="submission" date="2023-10" db="EMBL/GenBank/DDBJ databases">
        <authorList>
            <person name="Chen Y."/>
            <person name="Shah S."/>
            <person name="Dougan E. K."/>
            <person name="Thang M."/>
            <person name="Chan C."/>
        </authorList>
    </citation>
    <scope>NUCLEOTIDE SEQUENCE [LARGE SCALE GENOMIC DNA]</scope>
</reference>
<dbReference type="EMBL" id="CAUYUJ010014014">
    <property type="protein sequence ID" value="CAK0837115.1"/>
    <property type="molecule type" value="Genomic_DNA"/>
</dbReference>
<accession>A0ABN9SX39</accession>
<evidence type="ECO:0000313" key="2">
    <source>
        <dbReference type="Proteomes" id="UP001189429"/>
    </source>
</evidence>
<gene>
    <name evidence="1" type="ORF">PCOR1329_LOCUS33400</name>
</gene>
<organism evidence="1 2">
    <name type="scientific">Prorocentrum cordatum</name>
    <dbReference type="NCBI Taxonomy" id="2364126"/>
    <lineage>
        <taxon>Eukaryota</taxon>
        <taxon>Sar</taxon>
        <taxon>Alveolata</taxon>
        <taxon>Dinophyceae</taxon>
        <taxon>Prorocentrales</taxon>
        <taxon>Prorocentraceae</taxon>
        <taxon>Prorocentrum</taxon>
    </lineage>
</organism>
<protein>
    <submittedName>
        <fullName evidence="1">Uncharacterized protein</fullName>
    </submittedName>
</protein>
<comment type="caution">
    <text evidence="1">The sequence shown here is derived from an EMBL/GenBank/DDBJ whole genome shotgun (WGS) entry which is preliminary data.</text>
</comment>
<evidence type="ECO:0000313" key="1">
    <source>
        <dbReference type="EMBL" id="CAK0837115.1"/>
    </source>
</evidence>
<sequence length="106" mass="11638">MFSRTARMDDVLLAWSVPRKFLEGNPPAVVRASLGRVEQSERTAVADAVLLARLVGVAPPGVVARALLRPMPRVGGRISRPTPSADDRWRRLLPEEQRGYCPVPLA</sequence>
<dbReference type="Proteomes" id="UP001189429">
    <property type="component" value="Unassembled WGS sequence"/>
</dbReference>
<keyword evidence="2" id="KW-1185">Reference proteome</keyword>
<name>A0ABN9SX39_9DINO</name>